<keyword evidence="1 4" id="KW-0349">Heme</keyword>
<gene>
    <name evidence="6" type="ORF">HW347_09475</name>
</gene>
<sequence length="332" mass="37319">MKKYSVLLLVVLFFASCKESQKNKIESVENIDVAVNTAIQEPHPGKVILERECYMCHDPKTKMVDRIAPPMEAIKRHYIDSTVTQEEFTEALIKWVNDPETETKIPAAHKRFGPMPYLPNRDEAVAEIADYIYNNELERPEGFDEHFKASHKIGMGMEQCNCFDYPEPGKVYGAIGMSYAKEAKMALGKSLTKAIQEKGTVGAIGFCNLEATTITDSVSLMKNAVIQRVSDKTRNPKNKASAKELEYIASFKKALASGEELEPVVETEDGEVSFYYPIVTNALCLQCHGKPNTQVLPETMTALNKLYPEDMALGYDVNQVRGMWSIEFYSDK</sequence>
<dbReference type="Pfam" id="PF11845">
    <property type="entry name" value="Tll0287-like"/>
    <property type="match status" value="1"/>
</dbReference>
<proteinExistence type="predicted"/>
<evidence type="ECO:0000256" key="4">
    <source>
        <dbReference type="PROSITE-ProRule" id="PRU00433"/>
    </source>
</evidence>
<evidence type="ECO:0000259" key="5">
    <source>
        <dbReference type="PROSITE" id="PS51007"/>
    </source>
</evidence>
<reference evidence="7" key="1">
    <citation type="submission" date="2023-07" db="EMBL/GenBank/DDBJ databases">
        <title>Zobellia barbeyronii sp. nov., a new marine flavobacterium, isolated from green and red algae.</title>
        <authorList>
            <person name="Nedashkovskaya O.I."/>
            <person name="Otstavnykh N."/>
            <person name="Zhukova N."/>
            <person name="Guzev K."/>
            <person name="Chausova V."/>
            <person name="Tekutyeva L."/>
            <person name="Mikhailov V."/>
            <person name="Isaeva M."/>
        </authorList>
    </citation>
    <scope>NUCLEOTIDE SEQUENCE [LARGE SCALE GENOMIC DNA]</scope>
    <source>
        <strain evidence="7">KMM 6746</strain>
    </source>
</reference>
<dbReference type="SUPFAM" id="SSF46626">
    <property type="entry name" value="Cytochrome c"/>
    <property type="match status" value="1"/>
</dbReference>
<dbReference type="InterPro" id="IPR036909">
    <property type="entry name" value="Cyt_c-like_dom_sf"/>
</dbReference>
<dbReference type="InterPro" id="IPR021796">
    <property type="entry name" value="Tll0287-like_dom"/>
</dbReference>
<evidence type="ECO:0000256" key="3">
    <source>
        <dbReference type="ARBA" id="ARBA00023004"/>
    </source>
</evidence>
<comment type="caution">
    <text evidence="6">The sequence shown here is derived from an EMBL/GenBank/DDBJ whole genome shotgun (WGS) entry which is preliminary data.</text>
</comment>
<protein>
    <submittedName>
        <fullName evidence="6">DUF3365 domain-containing protein</fullName>
    </submittedName>
</protein>
<dbReference type="Proteomes" id="UP000740413">
    <property type="component" value="Unassembled WGS sequence"/>
</dbReference>
<name>A0ABS5WDL8_9FLAO</name>
<evidence type="ECO:0000256" key="2">
    <source>
        <dbReference type="ARBA" id="ARBA00022723"/>
    </source>
</evidence>
<accession>A0ABS5WDL8</accession>
<keyword evidence="7" id="KW-1185">Reference proteome</keyword>
<dbReference type="PROSITE" id="PS51007">
    <property type="entry name" value="CYTC"/>
    <property type="match status" value="1"/>
</dbReference>
<dbReference type="EMBL" id="JACATN010000003">
    <property type="protein sequence ID" value="MBT2161496.1"/>
    <property type="molecule type" value="Genomic_DNA"/>
</dbReference>
<dbReference type="RefSeq" id="WP_214611659.1">
    <property type="nucleotide sequence ID" value="NZ_JACATN010000003.1"/>
</dbReference>
<keyword evidence="2 4" id="KW-0479">Metal-binding</keyword>
<keyword evidence="3 4" id="KW-0408">Iron</keyword>
<evidence type="ECO:0000313" key="6">
    <source>
        <dbReference type="EMBL" id="MBT2161496.1"/>
    </source>
</evidence>
<dbReference type="InterPro" id="IPR009056">
    <property type="entry name" value="Cyt_c-like_dom"/>
</dbReference>
<feature type="domain" description="Cytochrome c" evidence="5">
    <location>
        <begin position="40"/>
        <end position="136"/>
    </location>
</feature>
<dbReference type="Gene3D" id="1.10.760.10">
    <property type="entry name" value="Cytochrome c-like domain"/>
    <property type="match status" value="1"/>
</dbReference>
<evidence type="ECO:0000256" key="1">
    <source>
        <dbReference type="ARBA" id="ARBA00022617"/>
    </source>
</evidence>
<evidence type="ECO:0000313" key="7">
    <source>
        <dbReference type="Proteomes" id="UP000740413"/>
    </source>
</evidence>
<organism evidence="6 7">
    <name type="scientific">Zobellia barbeyronii</name>
    <dbReference type="NCBI Taxonomy" id="2748009"/>
    <lineage>
        <taxon>Bacteria</taxon>
        <taxon>Pseudomonadati</taxon>
        <taxon>Bacteroidota</taxon>
        <taxon>Flavobacteriia</taxon>
        <taxon>Flavobacteriales</taxon>
        <taxon>Flavobacteriaceae</taxon>
        <taxon>Zobellia</taxon>
    </lineage>
</organism>
<dbReference type="PROSITE" id="PS51257">
    <property type="entry name" value="PROKAR_LIPOPROTEIN"/>
    <property type="match status" value="1"/>
</dbReference>